<proteinExistence type="inferred from homology"/>
<evidence type="ECO:0000256" key="10">
    <source>
        <dbReference type="SAM" id="MobiDB-lite"/>
    </source>
</evidence>
<dbReference type="InterPro" id="IPR036108">
    <property type="entry name" value="4pyrrol_syn_uPrphyn_synt_sf"/>
</dbReference>
<evidence type="ECO:0000259" key="11">
    <source>
        <dbReference type="Pfam" id="PF02602"/>
    </source>
</evidence>
<dbReference type="Pfam" id="PF02602">
    <property type="entry name" value="HEM4"/>
    <property type="match status" value="1"/>
</dbReference>
<comment type="function">
    <text evidence="6 9">Catalyzes cyclization of the linear tetrapyrrole, hydroxymethylbilane, to the macrocyclic uroporphyrinogen III.</text>
</comment>
<dbReference type="SUPFAM" id="SSF69618">
    <property type="entry name" value="HemD-like"/>
    <property type="match status" value="2"/>
</dbReference>
<evidence type="ECO:0000313" key="13">
    <source>
        <dbReference type="Proteomes" id="UP001368500"/>
    </source>
</evidence>
<evidence type="ECO:0000256" key="9">
    <source>
        <dbReference type="RuleBase" id="RU366031"/>
    </source>
</evidence>
<keyword evidence="4 9" id="KW-0456">Lyase</keyword>
<comment type="similarity">
    <text evidence="2 9">Belongs to the uroporphyrinogen-III synthase family.</text>
</comment>
<dbReference type="InterPro" id="IPR039793">
    <property type="entry name" value="UROS/Hem4"/>
</dbReference>
<dbReference type="PANTHER" id="PTHR38042">
    <property type="entry name" value="UROPORPHYRINOGEN-III SYNTHASE, CHLOROPLASTIC"/>
    <property type="match status" value="1"/>
</dbReference>
<evidence type="ECO:0000256" key="4">
    <source>
        <dbReference type="ARBA" id="ARBA00023239"/>
    </source>
</evidence>
<evidence type="ECO:0000256" key="2">
    <source>
        <dbReference type="ARBA" id="ARBA00008133"/>
    </source>
</evidence>
<dbReference type="InterPro" id="IPR003754">
    <property type="entry name" value="4pyrrol_synth_uPrphyn_synth"/>
</dbReference>
<evidence type="ECO:0000256" key="5">
    <source>
        <dbReference type="ARBA" id="ARBA00023244"/>
    </source>
</evidence>
<sequence>MSVSPVPAPQARLVITRPQPQADAWVRALRALDVPAEALPLLEIGPPADAGAAIARAWAALDAPCLRHGGARDASGGGADAGPGPGPDDADTGVELDAAPDATPPRLLMFVSPAAVDRFFSAGRGGAQPSAHRWPAGVLAGSTGPGTERALREAGVPVAQIVSPAPDAPRLDSEVLWTLLRPLGGWAGATSWIVRGEDGRDWLADTLRAEGGQVRFIAAYRRRPPQADAALRQRLQDLADAAARSTWVFSSSEAAGHLRTLAPGADWSAAAALASHPRIAEAARALGFGRVRLVRPDPQAVAEAWRQL</sequence>
<keyword evidence="5 9" id="KW-0627">Porphyrin biosynthesis</keyword>
<accession>A0ABU9BGU0</accession>
<feature type="domain" description="Tetrapyrrole biosynthesis uroporphyrinogen III synthase" evidence="11">
    <location>
        <begin position="104"/>
        <end position="291"/>
    </location>
</feature>
<dbReference type="PANTHER" id="PTHR38042:SF1">
    <property type="entry name" value="UROPORPHYRINOGEN-III SYNTHASE, CHLOROPLASTIC"/>
    <property type="match status" value="1"/>
</dbReference>
<dbReference type="EMBL" id="JBBUTF010000016">
    <property type="protein sequence ID" value="MEK8027778.1"/>
    <property type="molecule type" value="Genomic_DNA"/>
</dbReference>
<dbReference type="RefSeq" id="WP_341375557.1">
    <property type="nucleotide sequence ID" value="NZ_JBBUTF010000016.1"/>
</dbReference>
<dbReference type="GO" id="GO:0004852">
    <property type="term" value="F:uroporphyrinogen-III synthase activity"/>
    <property type="evidence" value="ECO:0007669"/>
    <property type="project" value="UniProtKB-EC"/>
</dbReference>
<feature type="region of interest" description="Disordered" evidence="10">
    <location>
        <begin position="70"/>
        <end position="99"/>
    </location>
</feature>
<comment type="caution">
    <text evidence="12">The sequence shown here is derived from an EMBL/GenBank/DDBJ whole genome shotgun (WGS) entry which is preliminary data.</text>
</comment>
<organism evidence="12 13">
    <name type="scientific">Pseudaquabacterium rugosum</name>
    <dbReference type="NCBI Taxonomy" id="2984194"/>
    <lineage>
        <taxon>Bacteria</taxon>
        <taxon>Pseudomonadati</taxon>
        <taxon>Pseudomonadota</taxon>
        <taxon>Betaproteobacteria</taxon>
        <taxon>Burkholderiales</taxon>
        <taxon>Sphaerotilaceae</taxon>
        <taxon>Pseudaquabacterium</taxon>
    </lineage>
</organism>
<comment type="catalytic activity">
    <reaction evidence="8 9">
        <text>hydroxymethylbilane = uroporphyrinogen III + H2O</text>
        <dbReference type="Rhea" id="RHEA:18965"/>
        <dbReference type="ChEBI" id="CHEBI:15377"/>
        <dbReference type="ChEBI" id="CHEBI:57308"/>
        <dbReference type="ChEBI" id="CHEBI:57845"/>
        <dbReference type="EC" id="4.2.1.75"/>
    </reaction>
</comment>
<dbReference type="EC" id="4.2.1.75" evidence="3 9"/>
<dbReference type="CDD" id="cd06578">
    <property type="entry name" value="HemD"/>
    <property type="match status" value="1"/>
</dbReference>
<evidence type="ECO:0000256" key="8">
    <source>
        <dbReference type="ARBA" id="ARBA00048617"/>
    </source>
</evidence>
<dbReference type="Proteomes" id="UP001368500">
    <property type="component" value="Unassembled WGS sequence"/>
</dbReference>
<evidence type="ECO:0000256" key="3">
    <source>
        <dbReference type="ARBA" id="ARBA00013109"/>
    </source>
</evidence>
<evidence type="ECO:0000256" key="1">
    <source>
        <dbReference type="ARBA" id="ARBA00004772"/>
    </source>
</evidence>
<comment type="pathway">
    <text evidence="1 9">Porphyrin-containing compound metabolism; protoporphyrin-IX biosynthesis; coproporphyrinogen-III from 5-aminolevulinate: step 3/4.</text>
</comment>
<keyword evidence="13" id="KW-1185">Reference proteome</keyword>
<reference evidence="12 13" key="1">
    <citation type="submission" date="2024-04" db="EMBL/GenBank/DDBJ databases">
        <title>Novel species of the genus Ideonella isolated from streams.</title>
        <authorList>
            <person name="Lu H."/>
        </authorList>
    </citation>
    <scope>NUCLEOTIDE SEQUENCE [LARGE SCALE GENOMIC DNA]</scope>
    <source>
        <strain evidence="12 13">BYS139W</strain>
    </source>
</reference>
<gene>
    <name evidence="12" type="ORF">AACH11_17575</name>
</gene>
<name>A0ABU9BGU0_9BURK</name>
<protein>
    <recommendedName>
        <fullName evidence="7 9">Uroporphyrinogen-III synthase</fullName>
        <ecNumber evidence="3 9">4.2.1.75</ecNumber>
    </recommendedName>
</protein>
<evidence type="ECO:0000313" key="12">
    <source>
        <dbReference type="EMBL" id="MEK8027778.1"/>
    </source>
</evidence>
<evidence type="ECO:0000256" key="6">
    <source>
        <dbReference type="ARBA" id="ARBA00037589"/>
    </source>
</evidence>
<dbReference type="Gene3D" id="3.40.50.10090">
    <property type="match status" value="2"/>
</dbReference>
<evidence type="ECO:0000256" key="7">
    <source>
        <dbReference type="ARBA" id="ARBA00040167"/>
    </source>
</evidence>